<comment type="caution">
    <text evidence="7">The sequence shown here is derived from an EMBL/GenBank/DDBJ whole genome shotgun (WGS) entry which is preliminary data.</text>
</comment>
<keyword evidence="4 5" id="KW-0560">Oxidoreductase</keyword>
<evidence type="ECO:0000313" key="7">
    <source>
        <dbReference type="EMBL" id="EFA81905.1"/>
    </source>
</evidence>
<comment type="function">
    <text evidence="5">Accepts electrons from ETF and reduces ubiquinone.</text>
</comment>
<feature type="domain" description="ETF-QO/FixC ubiquinone-binding" evidence="6">
    <location>
        <begin position="262"/>
        <end position="355"/>
    </location>
</feature>
<dbReference type="EC" id="1.5.5.1" evidence="5"/>
<dbReference type="SUPFAM" id="SSF54373">
    <property type="entry name" value="FAD-linked reductases, C-terminal domain"/>
    <property type="match status" value="1"/>
</dbReference>
<comment type="catalytic activity">
    <reaction evidence="5">
        <text>a ubiquinone + reduced [electron-transfer flavoprotein] = a ubiquinol + oxidized [electron-transfer flavoprotein] + H(+)</text>
        <dbReference type="Rhea" id="RHEA:24052"/>
        <dbReference type="Rhea" id="RHEA-COMP:9565"/>
        <dbReference type="Rhea" id="RHEA-COMP:9566"/>
        <dbReference type="Rhea" id="RHEA-COMP:10685"/>
        <dbReference type="Rhea" id="RHEA-COMP:10686"/>
        <dbReference type="ChEBI" id="CHEBI:15378"/>
        <dbReference type="ChEBI" id="CHEBI:16389"/>
        <dbReference type="ChEBI" id="CHEBI:17976"/>
        <dbReference type="ChEBI" id="CHEBI:57692"/>
        <dbReference type="ChEBI" id="CHEBI:58307"/>
        <dbReference type="EC" id="1.5.5.1"/>
    </reaction>
</comment>
<dbReference type="OMA" id="RIYAYWL"/>
<dbReference type="STRING" id="670386.D3B9J3"/>
<dbReference type="EMBL" id="ADBJ01000022">
    <property type="protein sequence ID" value="EFA81905.1"/>
    <property type="molecule type" value="Genomic_DNA"/>
</dbReference>
<dbReference type="Pfam" id="PF21162">
    <property type="entry name" value="ETFQO_UQ-bd"/>
    <property type="match status" value="1"/>
</dbReference>
<protein>
    <recommendedName>
        <fullName evidence="5">Electron transfer flavoprotein-ubiquinone oxidoreductase</fullName>
        <shortName evidence="5">ETF-QO</shortName>
        <ecNumber evidence="5">1.5.5.1</ecNumber>
    </recommendedName>
</protein>
<keyword evidence="5" id="KW-0411">Iron-sulfur</keyword>
<evidence type="ECO:0000313" key="8">
    <source>
        <dbReference type="Proteomes" id="UP000001396"/>
    </source>
</evidence>
<comment type="cofactor">
    <cofactor evidence="1 5">
        <name>FAD</name>
        <dbReference type="ChEBI" id="CHEBI:57692"/>
    </cofactor>
</comment>
<reference evidence="7 8" key="1">
    <citation type="journal article" date="2011" name="Genome Res.">
        <title>Phylogeny-wide analysis of social amoeba genomes highlights ancient origins for complex intercellular communication.</title>
        <authorList>
            <person name="Heidel A.J."/>
            <person name="Lawal H.M."/>
            <person name="Felder M."/>
            <person name="Schilde C."/>
            <person name="Helps N.R."/>
            <person name="Tunggal B."/>
            <person name="Rivero F."/>
            <person name="John U."/>
            <person name="Schleicher M."/>
            <person name="Eichinger L."/>
            <person name="Platzer M."/>
            <person name="Noegel A.A."/>
            <person name="Schaap P."/>
            <person name="Gloeckner G."/>
        </authorList>
    </citation>
    <scope>NUCLEOTIDE SEQUENCE [LARGE SCALE GENOMIC DNA]</scope>
    <source>
        <strain evidence="8">ATCC 26659 / Pp 5 / PN500</strain>
    </source>
</reference>
<dbReference type="GO" id="GO:0004174">
    <property type="term" value="F:electron-transferring-flavoprotein dehydrogenase activity"/>
    <property type="evidence" value="ECO:0007669"/>
    <property type="project" value="UniProtKB-UniRule"/>
</dbReference>
<dbReference type="SUPFAM" id="SSF51905">
    <property type="entry name" value="FAD/NAD(P)-binding domain"/>
    <property type="match status" value="1"/>
</dbReference>
<dbReference type="Gene3D" id="3.30.9.90">
    <property type="match status" value="1"/>
</dbReference>
<keyword evidence="5" id="KW-0408">Iron</keyword>
<name>D3B9J3_HETP5</name>
<evidence type="ECO:0000256" key="4">
    <source>
        <dbReference type="ARBA" id="ARBA00023002"/>
    </source>
</evidence>
<keyword evidence="8" id="KW-1185">Reference proteome</keyword>
<keyword evidence="5" id="KW-0249">Electron transport</keyword>
<dbReference type="GO" id="GO:0051539">
    <property type="term" value="F:4 iron, 4 sulfur cluster binding"/>
    <property type="evidence" value="ECO:0007669"/>
    <property type="project" value="UniProtKB-UniRule"/>
</dbReference>
<dbReference type="Gene3D" id="3.50.50.60">
    <property type="entry name" value="FAD/NAD(P)-binding domain"/>
    <property type="match status" value="1"/>
</dbReference>
<organism evidence="7 8">
    <name type="scientific">Heterostelium pallidum (strain ATCC 26659 / Pp 5 / PN500)</name>
    <name type="common">Cellular slime mold</name>
    <name type="synonym">Polysphondylium pallidum</name>
    <dbReference type="NCBI Taxonomy" id="670386"/>
    <lineage>
        <taxon>Eukaryota</taxon>
        <taxon>Amoebozoa</taxon>
        <taxon>Evosea</taxon>
        <taxon>Eumycetozoa</taxon>
        <taxon>Dictyostelia</taxon>
        <taxon>Acytosteliales</taxon>
        <taxon>Acytosteliaceae</taxon>
        <taxon>Heterostelium</taxon>
    </lineage>
</organism>
<dbReference type="PANTHER" id="PTHR10617:SF107">
    <property type="entry name" value="ELECTRON TRANSFER FLAVOPROTEIN-UBIQUINONE OXIDOREDUCTASE, MITOCHONDRIAL"/>
    <property type="match status" value="1"/>
</dbReference>
<comment type="cofactor">
    <cofactor evidence="5">
        <name>[4Fe-4S] cluster</name>
        <dbReference type="ChEBI" id="CHEBI:49883"/>
    </cofactor>
    <text evidence="5">Binds 1 [4Fe-4S] cluster.</text>
</comment>
<sequence>MLGFANRGLKKFLSSTVTSSTFQSSRTSLFRQSNGLRAFGSSLSRFYSSESQDLGERESDQFDVVIVGAGPSGLSAAIRLKQLAQQANTDLRVCVVEKGAEVGSHILSGAVIQPTALNELIPDWKEKGAPLNTPVTDDKFYVLTENHSIRLPTPRFMHNEGNYIISLGNFIKWMGQQAEELGVEIYPGFAASEVLYDEKGNVNGIATSDMGIGKDGKPTSHFTRGMELRAKCTLFAEGCRGSLTKQLMKKFDLNKNCEPQTYGLGIKELWQIDPSKHKPGLAIHTVGFPLDMKTYGGTFAYHLEDNLMAIGLVIGLDYTNPYLNPYQEFQKFKLHPLLKPMLEGATCLQYGARTINEGGLQSIPDLVVPGGALVGCSAGFVNVPKIKGSHNAMKTGMLAAESVFEELQKDKDASAITIASYPQKVRDSWVWKDLYEVRNYRPAFHWGFIPWFIFGAIEI</sequence>
<keyword evidence="5" id="KW-0479">Metal-binding</keyword>
<keyword evidence="5 7" id="KW-0830">Ubiquinone</keyword>
<dbReference type="PANTHER" id="PTHR10617">
    <property type="entry name" value="ELECTRON TRANSFER FLAVOPROTEIN-UBIQUINONE OXIDOREDUCTASE"/>
    <property type="match status" value="1"/>
</dbReference>
<evidence type="ECO:0000256" key="1">
    <source>
        <dbReference type="ARBA" id="ARBA00001974"/>
    </source>
</evidence>
<proteinExistence type="predicted"/>
<dbReference type="InParanoid" id="D3B9J3"/>
<dbReference type="GeneID" id="31360623"/>
<accession>D3B9J3</accession>
<dbReference type="FunCoup" id="D3B9J3">
    <property type="interactions" value="551"/>
</dbReference>
<dbReference type="InterPro" id="IPR040156">
    <property type="entry name" value="ETF-QO"/>
</dbReference>
<evidence type="ECO:0000259" key="6">
    <source>
        <dbReference type="Pfam" id="PF21162"/>
    </source>
</evidence>
<dbReference type="Proteomes" id="UP000001396">
    <property type="component" value="Unassembled WGS sequence"/>
</dbReference>
<dbReference type="InterPro" id="IPR036188">
    <property type="entry name" value="FAD/NAD-bd_sf"/>
</dbReference>
<evidence type="ECO:0000256" key="5">
    <source>
        <dbReference type="RuleBase" id="RU366068"/>
    </source>
</evidence>
<dbReference type="InterPro" id="IPR049398">
    <property type="entry name" value="ETF-QO/FixC_UQ-bd"/>
</dbReference>
<dbReference type="Pfam" id="PF13450">
    <property type="entry name" value="NAD_binding_8"/>
    <property type="match status" value="1"/>
</dbReference>
<evidence type="ECO:0000256" key="2">
    <source>
        <dbReference type="ARBA" id="ARBA00022630"/>
    </source>
</evidence>
<keyword evidence="2 5" id="KW-0285">Flavoprotein</keyword>
<evidence type="ECO:0000256" key="3">
    <source>
        <dbReference type="ARBA" id="ARBA00022827"/>
    </source>
</evidence>
<gene>
    <name evidence="7" type="primary">etfdh</name>
    <name evidence="7" type="ORF">PPL_05137</name>
</gene>
<dbReference type="GO" id="GO:0005743">
    <property type="term" value="C:mitochondrial inner membrane"/>
    <property type="evidence" value="ECO:0007669"/>
    <property type="project" value="TreeGrafter"/>
</dbReference>
<dbReference type="RefSeq" id="XP_020434022.1">
    <property type="nucleotide sequence ID" value="XM_020576033.1"/>
</dbReference>
<keyword evidence="5" id="KW-0813">Transport</keyword>
<dbReference type="GO" id="GO:0046872">
    <property type="term" value="F:metal ion binding"/>
    <property type="evidence" value="ECO:0007669"/>
    <property type="project" value="UniProtKB-KW"/>
</dbReference>
<dbReference type="AlphaFoldDB" id="D3B9J3"/>
<keyword evidence="3 5" id="KW-0274">FAD</keyword>